<dbReference type="Proteomes" id="UP000054359">
    <property type="component" value="Unassembled WGS sequence"/>
</dbReference>
<evidence type="ECO:0000313" key="2">
    <source>
        <dbReference type="Proteomes" id="UP000054359"/>
    </source>
</evidence>
<organism evidence="1 2">
    <name type="scientific">Stegodyphus mimosarum</name>
    <name type="common">African social velvet spider</name>
    <dbReference type="NCBI Taxonomy" id="407821"/>
    <lineage>
        <taxon>Eukaryota</taxon>
        <taxon>Metazoa</taxon>
        <taxon>Ecdysozoa</taxon>
        <taxon>Arthropoda</taxon>
        <taxon>Chelicerata</taxon>
        <taxon>Arachnida</taxon>
        <taxon>Araneae</taxon>
        <taxon>Araneomorphae</taxon>
        <taxon>Entelegynae</taxon>
        <taxon>Eresoidea</taxon>
        <taxon>Eresidae</taxon>
        <taxon>Stegodyphus</taxon>
    </lineage>
</organism>
<evidence type="ECO:0000313" key="1">
    <source>
        <dbReference type="EMBL" id="KFM74862.1"/>
    </source>
</evidence>
<proteinExistence type="predicted"/>
<keyword evidence="2" id="KW-1185">Reference proteome</keyword>
<dbReference type="EMBL" id="KK119137">
    <property type="protein sequence ID" value="KFM74862.1"/>
    <property type="molecule type" value="Genomic_DNA"/>
</dbReference>
<dbReference type="AlphaFoldDB" id="A0A087UBX3"/>
<sequence>MVEMVSFYLLVFYHYESSHGTFLLVFVIHTGVIHQVQPQLLQHPVYLQIQRKQILVGCEQSKHFEVVQICQILLQCHLW</sequence>
<protein>
    <submittedName>
        <fullName evidence="1">Uncharacterized protein</fullName>
    </submittedName>
</protein>
<reference evidence="1 2" key="1">
    <citation type="submission" date="2013-11" db="EMBL/GenBank/DDBJ databases">
        <title>Genome sequencing of Stegodyphus mimosarum.</title>
        <authorList>
            <person name="Bechsgaard J."/>
        </authorList>
    </citation>
    <scope>NUCLEOTIDE SEQUENCE [LARGE SCALE GENOMIC DNA]</scope>
</reference>
<feature type="non-terminal residue" evidence="1">
    <location>
        <position position="79"/>
    </location>
</feature>
<name>A0A087UBX3_STEMI</name>
<accession>A0A087UBX3</accession>
<gene>
    <name evidence="1" type="ORF">X975_18450</name>
</gene>